<dbReference type="RefSeq" id="XP_029242055.1">
    <property type="nucleotide sequence ID" value="XM_029378089.1"/>
</dbReference>
<dbReference type="AlphaFoldDB" id="A0A422P0N9"/>
<gene>
    <name evidence="1" type="ORF">TraAM80_01033</name>
</gene>
<dbReference type="GeneID" id="40324966"/>
<dbReference type="EMBL" id="MKGL01000020">
    <property type="protein sequence ID" value="RNF11245.1"/>
    <property type="molecule type" value="Genomic_DNA"/>
</dbReference>
<sequence length="139" mass="15399">MSNTNVVISKQTTLEMVNGPFLVLASTGYAHQTEEKTQTDGTLNHEEKQGVSCGGLVQYYEAGDWCAICDPFFRAIGGHLLQMRLPAGHASRGQSDWSKLTPQRGIWVRCDCSVVGSFRKDISRTGTCRHGFSFHGRYL</sequence>
<comment type="caution">
    <text evidence="1">The sequence shown here is derived from an EMBL/GenBank/DDBJ whole genome shotgun (WGS) entry which is preliminary data.</text>
</comment>
<accession>A0A422P0N9</accession>
<name>A0A422P0N9_TRYRA</name>
<keyword evidence="2" id="KW-1185">Reference proteome</keyword>
<organism evidence="1 2">
    <name type="scientific">Trypanosoma rangeli</name>
    <dbReference type="NCBI Taxonomy" id="5698"/>
    <lineage>
        <taxon>Eukaryota</taxon>
        <taxon>Discoba</taxon>
        <taxon>Euglenozoa</taxon>
        <taxon>Kinetoplastea</taxon>
        <taxon>Metakinetoplastina</taxon>
        <taxon>Trypanosomatida</taxon>
        <taxon>Trypanosomatidae</taxon>
        <taxon>Trypanosoma</taxon>
        <taxon>Herpetosoma</taxon>
    </lineage>
</organism>
<dbReference type="Proteomes" id="UP000283634">
    <property type="component" value="Unassembled WGS sequence"/>
</dbReference>
<evidence type="ECO:0000313" key="2">
    <source>
        <dbReference type="Proteomes" id="UP000283634"/>
    </source>
</evidence>
<proteinExistence type="predicted"/>
<reference evidence="1 2" key="1">
    <citation type="journal article" date="2018" name="BMC Genomics">
        <title>Genomic comparison of Trypanosoma conorhini and Trypanosoma rangeli to Trypanosoma cruzi strains of high and low virulence.</title>
        <authorList>
            <person name="Bradwell K.R."/>
            <person name="Koparde V.N."/>
            <person name="Matveyev A.V."/>
            <person name="Serrano M.G."/>
            <person name="Alves J.M."/>
            <person name="Parikh H."/>
            <person name="Huang B."/>
            <person name="Lee V."/>
            <person name="Espinosa-Alvarez O."/>
            <person name="Ortiz P.A."/>
            <person name="Costa-Martins A.G."/>
            <person name="Teixeira M.M."/>
            <person name="Buck G.A."/>
        </authorList>
    </citation>
    <scope>NUCLEOTIDE SEQUENCE [LARGE SCALE GENOMIC DNA]</scope>
    <source>
        <strain evidence="1 2">AM80</strain>
    </source>
</reference>
<protein>
    <submittedName>
        <fullName evidence="1">Uncharacterized protein</fullName>
    </submittedName>
</protein>
<evidence type="ECO:0000313" key="1">
    <source>
        <dbReference type="EMBL" id="RNF11245.1"/>
    </source>
</evidence>